<dbReference type="AlphaFoldDB" id="A0A0K1IV67"/>
<dbReference type="EMBL" id="CP063205">
    <property type="protein sequence ID" value="QOS12528.1"/>
    <property type="molecule type" value="Genomic_DNA"/>
</dbReference>
<dbReference type="UniPathway" id="UPA00262">
    <property type="reaction ID" value="UER00222"/>
</dbReference>
<dbReference type="EC" id="1.3.1.76" evidence="2"/>
<dbReference type="Pfam" id="PF14824">
    <property type="entry name" value="Sirohm_synth_M"/>
    <property type="match status" value="1"/>
</dbReference>
<evidence type="ECO:0000256" key="6">
    <source>
        <dbReference type="ARBA" id="ARBA00047561"/>
    </source>
</evidence>
<evidence type="ECO:0000256" key="4">
    <source>
        <dbReference type="ARBA" id="ARBA00023027"/>
    </source>
</evidence>
<keyword evidence="10" id="KW-0456">Lyase</keyword>
<reference evidence="10" key="3">
    <citation type="journal article" date="2021" name="Front. Microbiol.">
        <title>Cellular and Genomic Properties of Haloferax gibbonsii LR2-5, the Host of Euryarchaeal Virus HFTV1.</title>
        <authorList>
            <person name="Tittes C."/>
            <person name="Schwarzer S."/>
            <person name="Pfeiffer F."/>
            <person name="Dyall-Smith M."/>
            <person name="Rodriguez-Franco M."/>
            <person name="Oksanen H.M."/>
            <person name="Quax T.E.F."/>
        </authorList>
    </citation>
    <scope>NUCLEOTIDE SEQUENCE</scope>
    <source>
        <strain evidence="10">LR2-5</strain>
    </source>
</reference>
<dbReference type="InterPro" id="IPR036291">
    <property type="entry name" value="NAD(P)-bd_dom_sf"/>
</dbReference>
<dbReference type="SUPFAM" id="SSF75615">
    <property type="entry name" value="Siroheme synthase middle domains-like"/>
    <property type="match status" value="1"/>
</dbReference>
<evidence type="ECO:0000313" key="11">
    <source>
        <dbReference type="Proteomes" id="UP000066124"/>
    </source>
</evidence>
<dbReference type="GO" id="GO:0043115">
    <property type="term" value="F:precorrin-2 dehydrogenase activity"/>
    <property type="evidence" value="ECO:0007669"/>
    <property type="project" value="UniProtKB-EC"/>
</dbReference>
<name>A0A0K1IV67_HALGI</name>
<comment type="catalytic activity">
    <reaction evidence="6">
        <text>precorrin-2 + NAD(+) = sirohydrochlorin + NADH + 2 H(+)</text>
        <dbReference type="Rhea" id="RHEA:15613"/>
        <dbReference type="ChEBI" id="CHEBI:15378"/>
        <dbReference type="ChEBI" id="CHEBI:57540"/>
        <dbReference type="ChEBI" id="CHEBI:57945"/>
        <dbReference type="ChEBI" id="CHEBI:58351"/>
        <dbReference type="ChEBI" id="CHEBI:58827"/>
        <dbReference type="EC" id="1.3.1.76"/>
    </reaction>
</comment>
<evidence type="ECO:0000256" key="2">
    <source>
        <dbReference type="ARBA" id="ARBA00012400"/>
    </source>
</evidence>
<dbReference type="NCBIfam" id="TIGR01470">
    <property type="entry name" value="cysG_Nterm"/>
    <property type="match status" value="1"/>
</dbReference>
<evidence type="ECO:0000256" key="7">
    <source>
        <dbReference type="SAM" id="MobiDB-lite"/>
    </source>
</evidence>
<sequence length="215" mass="22767">MIPLVHDLSDETVVVFGGGPVGARKARRFAREARTVVVSPEFADRDFGDAERVRAAPAPDEVPDWVERFAPALVVAATDDDAVNDAVVAAARDAGALVNRADRSGERDAGSVVVPATVEDGDVSVAITTGGASPALSKHLRERVEAELEGAGEMAALTAELRAELKASDRSPAERRDAIRAVVRDPSVWKALRTGDANPRQEAARVIRDTQRGDS</sequence>
<evidence type="ECO:0000256" key="3">
    <source>
        <dbReference type="ARBA" id="ARBA00023002"/>
    </source>
</evidence>
<dbReference type="PATRIC" id="fig|35746.4.peg.2490"/>
<feature type="domain" description="Siroheme synthase central" evidence="8">
    <location>
        <begin position="120"/>
        <end position="146"/>
    </location>
</feature>
<proteinExistence type="predicted"/>
<reference evidence="9" key="2">
    <citation type="submission" date="2015-06" db="EMBL/GenBank/DDBJ databases">
        <authorList>
            <person name="Hoefler B.C."/>
            <person name="Straight P.D."/>
        </authorList>
    </citation>
    <scope>NUCLEOTIDE SEQUENCE [LARGE SCALE GENOMIC DNA]</scope>
    <source>
        <strain evidence="9">ARA6</strain>
    </source>
</reference>
<protein>
    <recommendedName>
        <fullName evidence="2">precorrin-2 dehydrogenase</fullName>
        <ecNumber evidence="2">1.3.1.76</ecNumber>
    </recommendedName>
</protein>
<keyword evidence="3 10" id="KW-0560">Oxidoreductase</keyword>
<dbReference type="InterPro" id="IPR006367">
    <property type="entry name" value="Sirohaem_synthase_N"/>
</dbReference>
<organism evidence="9 11">
    <name type="scientific">Haloferax gibbonsii</name>
    <dbReference type="NCBI Taxonomy" id="35746"/>
    <lineage>
        <taxon>Archaea</taxon>
        <taxon>Methanobacteriati</taxon>
        <taxon>Methanobacteriota</taxon>
        <taxon>Stenosarchaea group</taxon>
        <taxon>Halobacteria</taxon>
        <taxon>Halobacteriales</taxon>
        <taxon>Haloferacaceae</taxon>
        <taxon>Haloferax</taxon>
    </lineage>
</organism>
<keyword evidence="4" id="KW-0520">NAD</keyword>
<dbReference type="PANTHER" id="PTHR35330:SF1">
    <property type="entry name" value="SIROHEME BIOSYNTHESIS PROTEIN MET8"/>
    <property type="match status" value="1"/>
</dbReference>
<dbReference type="Pfam" id="PF13241">
    <property type="entry name" value="NAD_binding_7"/>
    <property type="match status" value="1"/>
</dbReference>
<evidence type="ECO:0000259" key="8">
    <source>
        <dbReference type="Pfam" id="PF14824"/>
    </source>
</evidence>
<comment type="pathway">
    <text evidence="1">Porphyrin-containing compound metabolism; siroheme biosynthesis; sirohydrochlorin from precorrin-2: step 1/1.</text>
</comment>
<dbReference type="EMBL" id="CP011947">
    <property type="protein sequence ID" value="AKU08324.1"/>
    <property type="molecule type" value="Genomic_DNA"/>
</dbReference>
<dbReference type="KEGG" id="hgi:ABY42_11505"/>
<feature type="compositionally biased region" description="Basic and acidic residues" evidence="7">
    <location>
        <begin position="202"/>
        <end position="215"/>
    </location>
</feature>
<evidence type="ECO:0000313" key="9">
    <source>
        <dbReference type="EMBL" id="AKU08324.1"/>
    </source>
</evidence>
<dbReference type="Gene3D" id="3.30.160.110">
    <property type="entry name" value="Siroheme synthase, domain 2"/>
    <property type="match status" value="1"/>
</dbReference>
<dbReference type="GO" id="GO:0004325">
    <property type="term" value="F:ferrochelatase activity"/>
    <property type="evidence" value="ECO:0007669"/>
    <property type="project" value="InterPro"/>
</dbReference>
<dbReference type="InterPro" id="IPR028161">
    <property type="entry name" value="Met8-like"/>
</dbReference>
<gene>
    <name evidence="10" type="primary">sirC</name>
    <name evidence="9" type="ORF">ABY42_11505</name>
    <name evidence="10" type="ORF">HfgLR_11955</name>
</gene>
<dbReference type="SUPFAM" id="SSF51735">
    <property type="entry name" value="NAD(P)-binding Rossmann-fold domains"/>
    <property type="match status" value="1"/>
</dbReference>
<evidence type="ECO:0000256" key="1">
    <source>
        <dbReference type="ARBA" id="ARBA00005010"/>
    </source>
</evidence>
<keyword evidence="5" id="KW-0627">Porphyrin biosynthesis</keyword>
<reference evidence="11" key="1">
    <citation type="journal article" date="2015" name="J. Biotechnol.">
        <title>Complete genome sequence of Haloferax gibbonsii strain ARA6, a potential producer of polyhydroxyalkanoates and halocins isolated from Araruama, Rio de Janeiro, Brasil.</title>
        <authorList>
            <person name="Pinto L.H."/>
            <person name="D'Alincourt Carvalho-Assef A.P."/>
            <person name="Vieira R.P."/>
            <person name="Clementino M.M."/>
            <person name="Albano R.M."/>
        </authorList>
    </citation>
    <scope>NUCLEOTIDE SEQUENCE [LARGE SCALE GENOMIC DNA]</scope>
    <source>
        <strain evidence="11">ARA6</strain>
    </source>
</reference>
<evidence type="ECO:0000313" key="10">
    <source>
        <dbReference type="EMBL" id="QOS12528.1"/>
    </source>
</evidence>
<feature type="region of interest" description="Disordered" evidence="7">
    <location>
        <begin position="195"/>
        <end position="215"/>
    </location>
</feature>
<dbReference type="GeneID" id="59460058"/>
<dbReference type="Gene3D" id="3.40.50.720">
    <property type="entry name" value="NAD(P)-binding Rossmann-like Domain"/>
    <property type="match status" value="1"/>
</dbReference>
<accession>A0A0K1IV67</accession>
<dbReference type="GO" id="GO:0019354">
    <property type="term" value="P:siroheme biosynthetic process"/>
    <property type="evidence" value="ECO:0007669"/>
    <property type="project" value="UniProtKB-UniPathway"/>
</dbReference>
<dbReference type="Proteomes" id="UP000663064">
    <property type="component" value="Chromosome"/>
</dbReference>
<dbReference type="InterPro" id="IPR028281">
    <property type="entry name" value="Sirohaem_synthase_central"/>
</dbReference>
<dbReference type="PANTHER" id="PTHR35330">
    <property type="entry name" value="SIROHEME BIOSYNTHESIS PROTEIN MET8"/>
    <property type="match status" value="1"/>
</dbReference>
<dbReference type="Proteomes" id="UP000066124">
    <property type="component" value="Chromosome"/>
</dbReference>
<dbReference type="RefSeq" id="WP_050459560.1">
    <property type="nucleotide sequence ID" value="NZ_CP011947.1"/>
</dbReference>
<evidence type="ECO:0000256" key="5">
    <source>
        <dbReference type="ARBA" id="ARBA00023244"/>
    </source>
</evidence>